<gene>
    <name evidence="2" type="ORF">PgNI_01845</name>
</gene>
<dbReference type="KEGG" id="pgri:PgNI_01845"/>
<name>A0A6P8BMK7_PYRGI</name>
<dbReference type="RefSeq" id="XP_030988242.1">
    <property type="nucleotide sequence ID" value="XM_031121917.1"/>
</dbReference>
<evidence type="ECO:0000313" key="2">
    <source>
        <dbReference type="RefSeq" id="XP_030988242.1"/>
    </source>
</evidence>
<proteinExistence type="predicted"/>
<reference evidence="2" key="3">
    <citation type="submission" date="2025-08" db="UniProtKB">
        <authorList>
            <consortium name="RefSeq"/>
        </authorList>
    </citation>
    <scope>IDENTIFICATION</scope>
    <source>
        <strain evidence="2">NI907</strain>
    </source>
</reference>
<reference evidence="2" key="1">
    <citation type="journal article" date="2019" name="Mol. Biol. Evol.">
        <title>Blast fungal genomes show frequent chromosomal changes, gene gains and losses, and effector gene turnover.</title>
        <authorList>
            <person name="Gomez Luciano L.B."/>
            <person name="Jason Tsai I."/>
            <person name="Chuma I."/>
            <person name="Tosa Y."/>
            <person name="Chen Y.H."/>
            <person name="Li J.Y."/>
            <person name="Li M.Y."/>
            <person name="Jade Lu M.Y."/>
            <person name="Nakayashiki H."/>
            <person name="Li W.H."/>
        </authorList>
    </citation>
    <scope>NUCLEOTIDE SEQUENCE</scope>
    <source>
        <strain evidence="2">NI907</strain>
    </source>
</reference>
<sequence>MVQLAQGRHRQGSEGWPSAILLLTTCRQITHIYSVDEGLIKGQPSPAQPRAPLSINAAMNLHRGSERTVHPRAVRLVYDAKFLKWLHEAQYFLTDSGVVGVAERVTRIQPGYAVVSLKGASEDSLFAVKQLPAQQSDHVLLNGVYIHFTQEEVEVHKALVDDLNAGILDTEKISLV</sequence>
<reference evidence="2" key="2">
    <citation type="submission" date="2019-10" db="EMBL/GenBank/DDBJ databases">
        <authorList>
            <consortium name="NCBI Genome Project"/>
        </authorList>
    </citation>
    <scope>NUCLEOTIDE SEQUENCE</scope>
    <source>
        <strain evidence="2">NI907</strain>
    </source>
</reference>
<keyword evidence="1" id="KW-1185">Reference proteome</keyword>
<accession>A0A6P8BMK7</accession>
<evidence type="ECO:0000313" key="1">
    <source>
        <dbReference type="Proteomes" id="UP000515153"/>
    </source>
</evidence>
<dbReference type="GeneID" id="41956829"/>
<organism evidence="1 2">
    <name type="scientific">Pyricularia grisea</name>
    <name type="common">Crabgrass-specific blast fungus</name>
    <name type="synonym">Magnaporthe grisea</name>
    <dbReference type="NCBI Taxonomy" id="148305"/>
    <lineage>
        <taxon>Eukaryota</taxon>
        <taxon>Fungi</taxon>
        <taxon>Dikarya</taxon>
        <taxon>Ascomycota</taxon>
        <taxon>Pezizomycotina</taxon>
        <taxon>Sordariomycetes</taxon>
        <taxon>Sordariomycetidae</taxon>
        <taxon>Magnaporthales</taxon>
        <taxon>Pyriculariaceae</taxon>
        <taxon>Pyricularia</taxon>
    </lineage>
</organism>
<dbReference type="Proteomes" id="UP000515153">
    <property type="component" value="Unplaced"/>
</dbReference>
<dbReference type="AlphaFoldDB" id="A0A6P8BMK7"/>
<protein>
    <submittedName>
        <fullName evidence="2">Uncharacterized protein</fullName>
    </submittedName>
</protein>